<evidence type="ECO:0000313" key="1">
    <source>
        <dbReference type="EMBL" id="GGB89214.1"/>
    </source>
</evidence>
<comment type="caution">
    <text evidence="1">The sequence shown here is derived from an EMBL/GenBank/DDBJ whole genome shotgun (WGS) entry which is preliminary data.</text>
</comment>
<organism evidence="1 2">
    <name type="scientific">Marinobacterium zhoushanense</name>
    <dbReference type="NCBI Taxonomy" id="1679163"/>
    <lineage>
        <taxon>Bacteria</taxon>
        <taxon>Pseudomonadati</taxon>
        <taxon>Pseudomonadota</taxon>
        <taxon>Gammaproteobacteria</taxon>
        <taxon>Oceanospirillales</taxon>
        <taxon>Oceanospirillaceae</taxon>
        <taxon>Marinobacterium</taxon>
    </lineage>
</organism>
<name>A0ABQ1K6J0_9GAMM</name>
<evidence type="ECO:0000313" key="2">
    <source>
        <dbReference type="Proteomes" id="UP000629025"/>
    </source>
</evidence>
<dbReference type="EMBL" id="BMIJ01000003">
    <property type="protein sequence ID" value="GGB89214.1"/>
    <property type="molecule type" value="Genomic_DNA"/>
</dbReference>
<dbReference type="Proteomes" id="UP000629025">
    <property type="component" value="Unassembled WGS sequence"/>
</dbReference>
<accession>A0ABQ1K6J0</accession>
<sequence>MSDFTSRSKISCEIRCVDLDGVETVMKRLPPAGAEWMAYTCTISGKTEAILLIGDAMASRLTGSLPAAGDANGFSRLAGLYSAALYECDI</sequence>
<proteinExistence type="predicted"/>
<gene>
    <name evidence="1" type="ORF">GCM10011352_14000</name>
</gene>
<protein>
    <submittedName>
        <fullName evidence="1">Uncharacterized protein</fullName>
    </submittedName>
</protein>
<keyword evidence="2" id="KW-1185">Reference proteome</keyword>
<reference evidence="2" key="1">
    <citation type="journal article" date="2019" name="Int. J. Syst. Evol. Microbiol.">
        <title>The Global Catalogue of Microorganisms (GCM) 10K type strain sequencing project: providing services to taxonomists for standard genome sequencing and annotation.</title>
        <authorList>
            <consortium name="The Broad Institute Genomics Platform"/>
            <consortium name="The Broad Institute Genome Sequencing Center for Infectious Disease"/>
            <person name="Wu L."/>
            <person name="Ma J."/>
        </authorList>
    </citation>
    <scope>NUCLEOTIDE SEQUENCE [LARGE SCALE GENOMIC DNA]</scope>
    <source>
        <strain evidence="2">CGMCC 1.15341</strain>
    </source>
</reference>